<dbReference type="Pfam" id="PF14031">
    <property type="entry name" value="D-ser_dehydrat"/>
    <property type="match status" value="1"/>
</dbReference>
<dbReference type="InterPro" id="IPR029066">
    <property type="entry name" value="PLP-binding_barrel"/>
</dbReference>
<proteinExistence type="inferred from homology"/>
<dbReference type="InterPro" id="IPR026956">
    <property type="entry name" value="D-ser_dehydrat-like_dom"/>
</dbReference>
<protein>
    <submittedName>
        <fullName evidence="4">DSD1 family PLP-dependent enzyme</fullName>
    </submittedName>
</protein>
<dbReference type="Gene3D" id="2.40.37.20">
    <property type="entry name" value="D-serine dehydratase-like domain"/>
    <property type="match status" value="1"/>
</dbReference>
<dbReference type="InterPro" id="IPR001608">
    <property type="entry name" value="Ala_racemase_N"/>
</dbReference>
<dbReference type="GO" id="GO:0008721">
    <property type="term" value="F:D-serine ammonia-lyase activity"/>
    <property type="evidence" value="ECO:0007669"/>
    <property type="project" value="TreeGrafter"/>
</dbReference>
<dbReference type="EMBL" id="CP162599">
    <property type="protein sequence ID" value="XDK32406.1"/>
    <property type="molecule type" value="Genomic_DNA"/>
</dbReference>
<dbReference type="PANTHER" id="PTHR28004">
    <property type="entry name" value="ZGC:162816-RELATED"/>
    <property type="match status" value="1"/>
</dbReference>
<comment type="similarity">
    <text evidence="1">Belongs to the DSD1 family.</text>
</comment>
<dbReference type="SUPFAM" id="SSF51419">
    <property type="entry name" value="PLP-binding barrel"/>
    <property type="match status" value="1"/>
</dbReference>
<dbReference type="Gene3D" id="3.20.20.10">
    <property type="entry name" value="Alanine racemase"/>
    <property type="match status" value="1"/>
</dbReference>
<accession>A0AB39HQY6</accession>
<dbReference type="InterPro" id="IPR051466">
    <property type="entry name" value="D-amino_acid_metab_enzyme"/>
</dbReference>
<name>A0AB39HQY6_9BACI</name>
<feature type="domain" description="D-serine dehydratase-like" evidence="3">
    <location>
        <begin position="273"/>
        <end position="362"/>
    </location>
</feature>
<dbReference type="SMART" id="SM01119">
    <property type="entry name" value="D-ser_dehydrat"/>
    <property type="match status" value="1"/>
</dbReference>
<reference evidence="4" key="1">
    <citation type="submission" date="2024-07" db="EMBL/GenBank/DDBJ databases">
        <title>Halotolerant mesophilic bacterium Ornithinibacillus sp. 4-3, sp. nov., isolated from soil.</title>
        <authorList>
            <person name="Sidarenka A.V."/>
            <person name="Guliayeva D.E."/>
            <person name="Leanovich S.I."/>
            <person name="Hileuskaya K.S."/>
            <person name="Akhremchuk A.E."/>
            <person name="Sikolenko M.A."/>
            <person name="Valentovich L.N."/>
        </authorList>
    </citation>
    <scope>NUCLEOTIDE SEQUENCE</scope>
    <source>
        <strain evidence="4">4-3</strain>
    </source>
</reference>
<evidence type="ECO:0000256" key="2">
    <source>
        <dbReference type="ARBA" id="ARBA00023239"/>
    </source>
</evidence>
<dbReference type="GO" id="GO:0036088">
    <property type="term" value="P:D-serine catabolic process"/>
    <property type="evidence" value="ECO:0007669"/>
    <property type="project" value="TreeGrafter"/>
</dbReference>
<dbReference type="AlphaFoldDB" id="A0AB39HQY6"/>
<evidence type="ECO:0000259" key="3">
    <source>
        <dbReference type="SMART" id="SM01119"/>
    </source>
</evidence>
<sequence>MTSIEQYRREYLGKSVEELPTPSLLLDLDLFEKNITKMSEHAKQVGIYIRPHSKAHKSPEIARRQLAAGAVGICTATIQEATAMVDAGVEGVLITSPMAGREKIQRLVALTQKQPSLLTVVDNALHVEQLNEVACQSNVKLNVLIDIDPNLNRTGVAAGAATIALADCIMKQSHIQLCGVQCYSGKSAHIHGYQERYRHSKEAMTPGMETFLKLKEMGYPVEIMTGGSTGTYNIDPTFGVMTELQVGSYIFMDTDYHLIGGKEKAEYDDFDNALTVLATVVSKNHSGIATIDAGLKAMATDRTFNPRIKGNQKIDFQFSGDEHGRLSFNEAEVSIQLGDRVEVIAPHCDPTVNLYQRFMCVRNGIVEDIWEIGGKY</sequence>
<dbReference type="RefSeq" id="WP_368653095.1">
    <property type="nucleotide sequence ID" value="NZ_CP162599.1"/>
</dbReference>
<evidence type="ECO:0000313" key="4">
    <source>
        <dbReference type="EMBL" id="XDK32406.1"/>
    </source>
</evidence>
<dbReference type="CDD" id="cd06819">
    <property type="entry name" value="PLPDE_III_LS_D-TA"/>
    <property type="match status" value="1"/>
</dbReference>
<evidence type="ECO:0000256" key="1">
    <source>
        <dbReference type="ARBA" id="ARBA00005323"/>
    </source>
</evidence>
<gene>
    <name evidence="4" type="ORF">AB4Y30_15575</name>
</gene>
<dbReference type="InterPro" id="IPR042208">
    <property type="entry name" value="D-ser_dehydrat-like_sf"/>
</dbReference>
<organism evidence="4">
    <name type="scientific">Ornithinibacillus sp. 4-3</name>
    <dbReference type="NCBI Taxonomy" id="3231488"/>
    <lineage>
        <taxon>Bacteria</taxon>
        <taxon>Bacillati</taxon>
        <taxon>Bacillota</taxon>
        <taxon>Bacilli</taxon>
        <taxon>Bacillales</taxon>
        <taxon>Bacillaceae</taxon>
        <taxon>Ornithinibacillus</taxon>
    </lineage>
</organism>
<dbReference type="PANTHER" id="PTHR28004:SF2">
    <property type="entry name" value="D-SERINE DEHYDRATASE"/>
    <property type="match status" value="1"/>
</dbReference>
<dbReference type="Pfam" id="PF01168">
    <property type="entry name" value="Ala_racemase_N"/>
    <property type="match status" value="1"/>
</dbReference>
<keyword evidence="2" id="KW-0456">Lyase</keyword>